<accession>A0A1L9V7P8</accession>
<proteinExistence type="predicted"/>
<feature type="region of interest" description="Disordered" evidence="1">
    <location>
        <begin position="325"/>
        <end position="391"/>
    </location>
</feature>
<feature type="compositionally biased region" description="Low complexity" evidence="1">
    <location>
        <begin position="364"/>
        <end position="378"/>
    </location>
</feature>
<dbReference type="GeneID" id="34466780"/>
<feature type="region of interest" description="Disordered" evidence="1">
    <location>
        <begin position="146"/>
        <end position="165"/>
    </location>
</feature>
<feature type="compositionally biased region" description="Basic residues" evidence="1">
    <location>
        <begin position="113"/>
        <end position="126"/>
    </location>
</feature>
<feature type="region of interest" description="Disordered" evidence="1">
    <location>
        <begin position="229"/>
        <end position="257"/>
    </location>
</feature>
<keyword evidence="3" id="KW-1185">Reference proteome</keyword>
<dbReference type="Proteomes" id="UP000184300">
    <property type="component" value="Unassembled WGS sequence"/>
</dbReference>
<gene>
    <name evidence="2" type="ORF">ASPGLDRAFT_924433</name>
</gene>
<evidence type="ECO:0000313" key="3">
    <source>
        <dbReference type="Proteomes" id="UP000184300"/>
    </source>
</evidence>
<feature type="compositionally biased region" description="Basic and acidic residues" evidence="1">
    <location>
        <begin position="193"/>
        <end position="206"/>
    </location>
</feature>
<sequence>MDQDSSYFIRKWLQDVEEERSTRIVNGPDNMLFSPRRLFARLSEAPGAQIFGRSFRTPQQSPESSHLKAPLDEVANSRQEAHGYERRPRRKTKDDRYEYKGHDRRADPERSKKKEKKTAKQSRKHTLNRDFYAPNVSQTRLTLTSRPNMGIFGKGRTSSPTKSRELPDLTFSEMNFLSRRSRLNPSELPAEEQQDKTNEATRREHDSQMQIPQYFFNDYYDEAPATAYADADQPEPPAMASEAHGGRAMEPTALSPKLSHSATLYTWSESDCREHERRASSENCTKGILCVDLNHQHISDEEKANKRYWDLDELKLILKIRQQTRNESRANKEPKTCDHLKRRRQPDEADDAPRSPKKSKLSNAIASIRKSLSSLASSNTGRDSPLHGQSP</sequence>
<dbReference type="AlphaFoldDB" id="A0A1L9V7P8"/>
<feature type="compositionally biased region" description="Polar residues" evidence="1">
    <location>
        <begin position="379"/>
        <end position="391"/>
    </location>
</feature>
<protein>
    <submittedName>
        <fullName evidence="2">Uncharacterized protein</fullName>
    </submittedName>
</protein>
<organism evidence="2 3">
    <name type="scientific">Aspergillus glaucus CBS 516.65</name>
    <dbReference type="NCBI Taxonomy" id="1160497"/>
    <lineage>
        <taxon>Eukaryota</taxon>
        <taxon>Fungi</taxon>
        <taxon>Dikarya</taxon>
        <taxon>Ascomycota</taxon>
        <taxon>Pezizomycotina</taxon>
        <taxon>Eurotiomycetes</taxon>
        <taxon>Eurotiomycetidae</taxon>
        <taxon>Eurotiales</taxon>
        <taxon>Aspergillaceae</taxon>
        <taxon>Aspergillus</taxon>
        <taxon>Aspergillus subgen. Aspergillus</taxon>
    </lineage>
</organism>
<dbReference type="RefSeq" id="XP_022396613.1">
    <property type="nucleotide sequence ID" value="XM_022550520.1"/>
</dbReference>
<dbReference type="OrthoDB" id="2537141at2759"/>
<reference evidence="3" key="1">
    <citation type="journal article" date="2017" name="Genome Biol.">
        <title>Comparative genomics reveals high biological diversity and specific adaptations in the industrially and medically important fungal genus Aspergillus.</title>
        <authorList>
            <person name="de Vries R.P."/>
            <person name="Riley R."/>
            <person name="Wiebenga A."/>
            <person name="Aguilar-Osorio G."/>
            <person name="Amillis S."/>
            <person name="Uchima C.A."/>
            <person name="Anderluh G."/>
            <person name="Asadollahi M."/>
            <person name="Askin M."/>
            <person name="Barry K."/>
            <person name="Battaglia E."/>
            <person name="Bayram O."/>
            <person name="Benocci T."/>
            <person name="Braus-Stromeyer S.A."/>
            <person name="Caldana C."/>
            <person name="Canovas D."/>
            <person name="Cerqueira G.C."/>
            <person name="Chen F."/>
            <person name="Chen W."/>
            <person name="Choi C."/>
            <person name="Clum A."/>
            <person name="Dos Santos R.A."/>
            <person name="Damasio A.R."/>
            <person name="Diallinas G."/>
            <person name="Emri T."/>
            <person name="Fekete E."/>
            <person name="Flipphi M."/>
            <person name="Freyberg S."/>
            <person name="Gallo A."/>
            <person name="Gournas C."/>
            <person name="Habgood R."/>
            <person name="Hainaut M."/>
            <person name="Harispe M.L."/>
            <person name="Henrissat B."/>
            <person name="Hilden K.S."/>
            <person name="Hope R."/>
            <person name="Hossain A."/>
            <person name="Karabika E."/>
            <person name="Karaffa L."/>
            <person name="Karanyi Z."/>
            <person name="Krasevec N."/>
            <person name="Kuo A."/>
            <person name="Kusch H."/>
            <person name="LaButti K."/>
            <person name="Lagendijk E.L."/>
            <person name="Lapidus A."/>
            <person name="Levasseur A."/>
            <person name="Lindquist E."/>
            <person name="Lipzen A."/>
            <person name="Logrieco A.F."/>
            <person name="MacCabe A."/>
            <person name="Maekelae M.R."/>
            <person name="Malavazi I."/>
            <person name="Melin P."/>
            <person name="Meyer V."/>
            <person name="Mielnichuk N."/>
            <person name="Miskei M."/>
            <person name="Molnar A.P."/>
            <person name="Mule G."/>
            <person name="Ngan C.Y."/>
            <person name="Orejas M."/>
            <person name="Orosz E."/>
            <person name="Ouedraogo J.P."/>
            <person name="Overkamp K.M."/>
            <person name="Park H.-S."/>
            <person name="Perrone G."/>
            <person name="Piumi F."/>
            <person name="Punt P.J."/>
            <person name="Ram A.F."/>
            <person name="Ramon A."/>
            <person name="Rauscher S."/>
            <person name="Record E."/>
            <person name="Riano-Pachon D.M."/>
            <person name="Robert V."/>
            <person name="Roehrig J."/>
            <person name="Ruller R."/>
            <person name="Salamov A."/>
            <person name="Salih N.S."/>
            <person name="Samson R.A."/>
            <person name="Sandor E."/>
            <person name="Sanguinetti M."/>
            <person name="Schuetze T."/>
            <person name="Sepcic K."/>
            <person name="Shelest E."/>
            <person name="Sherlock G."/>
            <person name="Sophianopoulou V."/>
            <person name="Squina F.M."/>
            <person name="Sun H."/>
            <person name="Susca A."/>
            <person name="Todd R.B."/>
            <person name="Tsang A."/>
            <person name="Unkles S.E."/>
            <person name="van de Wiele N."/>
            <person name="van Rossen-Uffink D."/>
            <person name="Oliveira J.V."/>
            <person name="Vesth T.C."/>
            <person name="Visser J."/>
            <person name="Yu J.-H."/>
            <person name="Zhou M."/>
            <person name="Andersen M.R."/>
            <person name="Archer D.B."/>
            <person name="Baker S.E."/>
            <person name="Benoit I."/>
            <person name="Brakhage A.A."/>
            <person name="Braus G.H."/>
            <person name="Fischer R."/>
            <person name="Frisvad J.C."/>
            <person name="Goldman G.H."/>
            <person name="Houbraken J."/>
            <person name="Oakley B."/>
            <person name="Pocsi I."/>
            <person name="Scazzocchio C."/>
            <person name="Seiboth B."/>
            <person name="vanKuyk P.A."/>
            <person name="Wortman J."/>
            <person name="Dyer P.S."/>
            <person name="Grigoriev I.V."/>
        </authorList>
    </citation>
    <scope>NUCLEOTIDE SEQUENCE [LARGE SCALE GENOMIC DNA]</scope>
    <source>
        <strain evidence="3">CBS 516.65</strain>
    </source>
</reference>
<feature type="region of interest" description="Disordered" evidence="1">
    <location>
        <begin position="178"/>
        <end position="206"/>
    </location>
</feature>
<feature type="compositionally biased region" description="Basic and acidic residues" evidence="1">
    <location>
        <begin position="79"/>
        <end position="112"/>
    </location>
</feature>
<evidence type="ECO:0000313" key="2">
    <source>
        <dbReference type="EMBL" id="OJJ79915.1"/>
    </source>
</evidence>
<dbReference type="VEuPathDB" id="FungiDB:ASPGLDRAFT_924433"/>
<name>A0A1L9V7P8_ASPGL</name>
<evidence type="ECO:0000256" key="1">
    <source>
        <dbReference type="SAM" id="MobiDB-lite"/>
    </source>
</evidence>
<feature type="compositionally biased region" description="Basic and acidic residues" evidence="1">
    <location>
        <begin position="325"/>
        <end position="354"/>
    </location>
</feature>
<dbReference type="EMBL" id="KV878914">
    <property type="protein sequence ID" value="OJJ79915.1"/>
    <property type="molecule type" value="Genomic_DNA"/>
</dbReference>
<feature type="region of interest" description="Disordered" evidence="1">
    <location>
        <begin position="50"/>
        <end position="131"/>
    </location>
</feature>
<dbReference type="STRING" id="1160497.A0A1L9V7P8"/>